<organism evidence="7 8">
    <name type="scientific">Cylicocyclus nassatus</name>
    <name type="common">Nematode worm</name>
    <dbReference type="NCBI Taxonomy" id="53992"/>
    <lineage>
        <taxon>Eukaryota</taxon>
        <taxon>Metazoa</taxon>
        <taxon>Ecdysozoa</taxon>
        <taxon>Nematoda</taxon>
        <taxon>Chromadorea</taxon>
        <taxon>Rhabditida</taxon>
        <taxon>Rhabditina</taxon>
        <taxon>Rhabditomorpha</taxon>
        <taxon>Strongyloidea</taxon>
        <taxon>Strongylidae</taxon>
        <taxon>Cylicocyclus</taxon>
    </lineage>
</organism>
<keyword evidence="2 5" id="KW-0812">Transmembrane</keyword>
<reference evidence="7" key="1">
    <citation type="submission" date="2023-07" db="EMBL/GenBank/DDBJ databases">
        <authorList>
            <consortium name="CYATHOMIX"/>
        </authorList>
    </citation>
    <scope>NUCLEOTIDE SEQUENCE</scope>
    <source>
        <strain evidence="7">N/A</strain>
    </source>
</reference>
<dbReference type="InterPro" id="IPR017452">
    <property type="entry name" value="GPCR_Rhodpsn_7TM"/>
</dbReference>
<evidence type="ECO:0000256" key="3">
    <source>
        <dbReference type="ARBA" id="ARBA00022989"/>
    </source>
</evidence>
<comment type="subcellular location">
    <subcellularLocation>
        <location evidence="1">Membrane</location>
    </subcellularLocation>
</comment>
<evidence type="ECO:0000256" key="4">
    <source>
        <dbReference type="ARBA" id="ARBA00023136"/>
    </source>
</evidence>
<protein>
    <recommendedName>
        <fullName evidence="6">G-protein coupled receptors family 1 profile domain-containing protein</fullName>
    </recommendedName>
</protein>
<feature type="domain" description="G-protein coupled receptors family 1 profile" evidence="6">
    <location>
        <begin position="1"/>
        <end position="99"/>
    </location>
</feature>
<dbReference type="EMBL" id="CATQJL010000001">
    <property type="protein sequence ID" value="CAJ0589797.1"/>
    <property type="molecule type" value="Genomic_DNA"/>
</dbReference>
<keyword evidence="3 5" id="KW-1133">Transmembrane helix</keyword>
<comment type="caution">
    <text evidence="7">The sequence shown here is derived from an EMBL/GenBank/DDBJ whole genome shotgun (WGS) entry which is preliminary data.</text>
</comment>
<dbReference type="PANTHER" id="PTHR46895:SF8">
    <property type="entry name" value="G-PROTEIN COUPLED RECEPTORS FAMILY 1 PROFILE DOMAIN-CONTAINING PROTEIN"/>
    <property type="match status" value="1"/>
</dbReference>
<gene>
    <name evidence="7" type="ORF">CYNAS_LOCUS1780</name>
</gene>
<evidence type="ECO:0000313" key="8">
    <source>
        <dbReference type="Proteomes" id="UP001176961"/>
    </source>
</evidence>
<dbReference type="GO" id="GO:0016020">
    <property type="term" value="C:membrane"/>
    <property type="evidence" value="ECO:0007669"/>
    <property type="project" value="UniProtKB-SubCell"/>
</dbReference>
<evidence type="ECO:0000259" key="6">
    <source>
        <dbReference type="PROSITE" id="PS50262"/>
    </source>
</evidence>
<dbReference type="Proteomes" id="UP001176961">
    <property type="component" value="Unassembled WGS sequence"/>
</dbReference>
<keyword evidence="4 5" id="KW-0472">Membrane</keyword>
<name>A0AA36DLD0_CYLNA</name>
<dbReference type="AlphaFoldDB" id="A0AA36DLD0"/>
<dbReference type="SUPFAM" id="SSF81321">
    <property type="entry name" value="Family A G protein-coupled receptor-like"/>
    <property type="match status" value="1"/>
</dbReference>
<evidence type="ECO:0000256" key="2">
    <source>
        <dbReference type="ARBA" id="ARBA00022692"/>
    </source>
</evidence>
<proteinExistence type="predicted"/>
<evidence type="ECO:0000256" key="5">
    <source>
        <dbReference type="SAM" id="Phobius"/>
    </source>
</evidence>
<feature type="transmembrane region" description="Helical" evidence="5">
    <location>
        <begin position="79"/>
        <end position="101"/>
    </location>
</feature>
<accession>A0AA36DLD0</accession>
<sequence length="143" mass="16132">MYKTLLNTLLVLALKKNTMPMHMLKDSQAQQSLLVARNKTERKVTIMVTVIITSFIICNAPGAILFITRKFNENLTNAMIASISNSLVITGKVLNFVLFCMSSDHFRALLRMQLESLFECSSITRRSSCRSSTKTFSIPLHDL</sequence>
<dbReference type="PROSITE" id="PS50262">
    <property type="entry name" value="G_PROTEIN_RECEP_F1_2"/>
    <property type="match status" value="1"/>
</dbReference>
<dbReference type="Gene3D" id="1.20.1070.10">
    <property type="entry name" value="Rhodopsin 7-helix transmembrane proteins"/>
    <property type="match status" value="1"/>
</dbReference>
<evidence type="ECO:0000313" key="7">
    <source>
        <dbReference type="EMBL" id="CAJ0589797.1"/>
    </source>
</evidence>
<dbReference type="PANTHER" id="PTHR46895">
    <property type="entry name" value="PROTEIN CBG20548-RELATED"/>
    <property type="match status" value="1"/>
</dbReference>
<feature type="transmembrane region" description="Helical" evidence="5">
    <location>
        <begin position="44"/>
        <end position="67"/>
    </location>
</feature>
<keyword evidence="8" id="KW-1185">Reference proteome</keyword>
<evidence type="ECO:0000256" key="1">
    <source>
        <dbReference type="ARBA" id="ARBA00004370"/>
    </source>
</evidence>